<reference evidence="2" key="2">
    <citation type="submission" date="2010-07" db="EMBL/GenBank/DDBJ databases">
        <authorList>
            <consortium name="The Broad Institute Genome Sequencing Platform"/>
            <consortium name="Broad Institute Genome Sequencing Center for Infectious Disease"/>
            <person name="Ma L.-J."/>
            <person name="Dead R."/>
            <person name="Young S."/>
            <person name="Zeng Q."/>
            <person name="Koehrsen M."/>
            <person name="Alvarado L."/>
            <person name="Berlin A."/>
            <person name="Chapman S.B."/>
            <person name="Chen Z."/>
            <person name="Freedman E."/>
            <person name="Gellesch M."/>
            <person name="Goldberg J."/>
            <person name="Griggs A."/>
            <person name="Gujja S."/>
            <person name="Heilman E.R."/>
            <person name="Heiman D."/>
            <person name="Hepburn T."/>
            <person name="Howarth C."/>
            <person name="Jen D."/>
            <person name="Larson L."/>
            <person name="Mehta T."/>
            <person name="Neiman D."/>
            <person name="Pearson M."/>
            <person name="Roberts A."/>
            <person name="Saif S."/>
            <person name="Shea T."/>
            <person name="Shenoy N."/>
            <person name="Sisk P."/>
            <person name="Stolte C."/>
            <person name="Sykes S."/>
            <person name="Walk T."/>
            <person name="White J."/>
            <person name="Yandava C."/>
            <person name="Haas B."/>
            <person name="Nusbaum C."/>
            <person name="Birren B."/>
        </authorList>
    </citation>
    <scope>NUCLEOTIDE SEQUENCE</scope>
    <source>
        <strain evidence="2">R3-111a-1</strain>
    </source>
</reference>
<name>J3PAQ3_GAET3</name>
<reference evidence="3" key="5">
    <citation type="submission" date="2018-04" db="UniProtKB">
        <authorList>
            <consortium name="EnsemblFungi"/>
        </authorList>
    </citation>
    <scope>IDENTIFICATION</scope>
    <source>
        <strain evidence="3">R3-111a-1</strain>
    </source>
</reference>
<sequence length="69" mass="7452">MIRTQGRTPGRGVVWAAMDALWCWGPTAARLTGLGTVVLWLWELVDAGSSTATREGPRCAAQAKRGPER</sequence>
<keyword evidence="4" id="KW-1185">Reference proteome</keyword>
<reference evidence="4" key="1">
    <citation type="submission" date="2010-07" db="EMBL/GenBank/DDBJ databases">
        <title>The genome sequence of Gaeumannomyces graminis var. tritici strain R3-111a-1.</title>
        <authorList>
            <consortium name="The Broad Institute Genome Sequencing Platform"/>
            <person name="Ma L.-J."/>
            <person name="Dead R."/>
            <person name="Young S."/>
            <person name="Zeng Q."/>
            <person name="Koehrsen M."/>
            <person name="Alvarado L."/>
            <person name="Berlin A."/>
            <person name="Chapman S.B."/>
            <person name="Chen Z."/>
            <person name="Freedman E."/>
            <person name="Gellesch M."/>
            <person name="Goldberg J."/>
            <person name="Griggs A."/>
            <person name="Gujja S."/>
            <person name="Heilman E.R."/>
            <person name="Heiman D."/>
            <person name="Hepburn T."/>
            <person name="Howarth C."/>
            <person name="Jen D."/>
            <person name="Larson L."/>
            <person name="Mehta T."/>
            <person name="Neiman D."/>
            <person name="Pearson M."/>
            <person name="Roberts A."/>
            <person name="Saif S."/>
            <person name="Shea T."/>
            <person name="Shenoy N."/>
            <person name="Sisk P."/>
            <person name="Stolte C."/>
            <person name="Sykes S."/>
            <person name="Walk T."/>
            <person name="White J."/>
            <person name="Yandava C."/>
            <person name="Haas B."/>
            <person name="Nusbaum C."/>
            <person name="Birren B."/>
        </authorList>
    </citation>
    <scope>NUCLEOTIDE SEQUENCE [LARGE SCALE GENOMIC DNA]</scope>
    <source>
        <strain evidence="4">R3-111a-1</strain>
    </source>
</reference>
<dbReference type="EnsemblFungi" id="EJT71319">
    <property type="protein sequence ID" value="EJT71319"/>
    <property type="gene ID" value="GGTG_10578"/>
</dbReference>
<organism evidence="2">
    <name type="scientific">Gaeumannomyces tritici (strain R3-111a-1)</name>
    <name type="common">Wheat and barley take-all root rot fungus</name>
    <name type="synonym">Gaeumannomyces graminis var. tritici</name>
    <dbReference type="NCBI Taxonomy" id="644352"/>
    <lineage>
        <taxon>Eukaryota</taxon>
        <taxon>Fungi</taxon>
        <taxon>Dikarya</taxon>
        <taxon>Ascomycota</taxon>
        <taxon>Pezizomycotina</taxon>
        <taxon>Sordariomycetes</taxon>
        <taxon>Sordariomycetidae</taxon>
        <taxon>Magnaporthales</taxon>
        <taxon>Magnaporthaceae</taxon>
        <taxon>Gaeumannomyces</taxon>
    </lineage>
</organism>
<reference evidence="2" key="3">
    <citation type="submission" date="2010-09" db="EMBL/GenBank/DDBJ databases">
        <title>Annotation of Gaeumannomyces graminis var. tritici R3-111a-1.</title>
        <authorList>
            <consortium name="The Broad Institute Genome Sequencing Platform"/>
            <person name="Ma L.-J."/>
            <person name="Dead R."/>
            <person name="Young S.K."/>
            <person name="Zeng Q."/>
            <person name="Gargeya S."/>
            <person name="Fitzgerald M."/>
            <person name="Haas B."/>
            <person name="Abouelleil A."/>
            <person name="Alvarado L."/>
            <person name="Arachchi H.M."/>
            <person name="Berlin A."/>
            <person name="Brown A."/>
            <person name="Chapman S.B."/>
            <person name="Chen Z."/>
            <person name="Dunbar C."/>
            <person name="Freedman E."/>
            <person name="Gearin G."/>
            <person name="Gellesch M."/>
            <person name="Goldberg J."/>
            <person name="Griggs A."/>
            <person name="Gujja S."/>
            <person name="Heiman D."/>
            <person name="Howarth C."/>
            <person name="Larson L."/>
            <person name="Lui A."/>
            <person name="MacDonald P.J.P."/>
            <person name="Mehta T."/>
            <person name="Montmayeur A."/>
            <person name="Murphy C."/>
            <person name="Neiman D."/>
            <person name="Pearson M."/>
            <person name="Priest M."/>
            <person name="Roberts A."/>
            <person name="Saif S."/>
            <person name="Shea T."/>
            <person name="Shenoy N."/>
            <person name="Sisk P."/>
            <person name="Stolte C."/>
            <person name="Sykes S."/>
            <person name="Yandava C."/>
            <person name="Wortman J."/>
            <person name="Nusbaum C."/>
            <person name="Birren B."/>
        </authorList>
    </citation>
    <scope>NUCLEOTIDE SEQUENCE</scope>
    <source>
        <strain evidence="2">R3-111a-1</strain>
    </source>
</reference>
<evidence type="ECO:0000313" key="4">
    <source>
        <dbReference type="Proteomes" id="UP000006039"/>
    </source>
</evidence>
<evidence type="ECO:0000256" key="1">
    <source>
        <dbReference type="SAM" id="MobiDB-lite"/>
    </source>
</evidence>
<evidence type="ECO:0000313" key="3">
    <source>
        <dbReference type="EnsemblFungi" id="EJT71319"/>
    </source>
</evidence>
<dbReference type="HOGENOM" id="CLU_2776084_0_0_1"/>
<dbReference type="VEuPathDB" id="FungiDB:GGTG_10578"/>
<dbReference type="Proteomes" id="UP000006039">
    <property type="component" value="Unassembled WGS sequence"/>
</dbReference>
<feature type="region of interest" description="Disordered" evidence="1">
    <location>
        <begin position="49"/>
        <end position="69"/>
    </location>
</feature>
<reference evidence="3" key="4">
    <citation type="journal article" date="2015" name="G3 (Bethesda)">
        <title>Genome sequences of three phytopathogenic species of the Magnaporthaceae family of fungi.</title>
        <authorList>
            <person name="Okagaki L.H."/>
            <person name="Nunes C.C."/>
            <person name="Sailsbery J."/>
            <person name="Clay B."/>
            <person name="Brown D."/>
            <person name="John T."/>
            <person name="Oh Y."/>
            <person name="Young N."/>
            <person name="Fitzgerald M."/>
            <person name="Haas B.J."/>
            <person name="Zeng Q."/>
            <person name="Young S."/>
            <person name="Adiconis X."/>
            <person name="Fan L."/>
            <person name="Levin J.Z."/>
            <person name="Mitchell T.K."/>
            <person name="Okubara P.A."/>
            <person name="Farman M.L."/>
            <person name="Kohn L.M."/>
            <person name="Birren B."/>
            <person name="Ma L.-J."/>
            <person name="Dean R.A."/>
        </authorList>
    </citation>
    <scope>NUCLEOTIDE SEQUENCE</scope>
    <source>
        <strain evidence="3">R3-111a-1</strain>
    </source>
</reference>
<dbReference type="AlphaFoldDB" id="J3PAQ3"/>
<accession>J3PAQ3</accession>
<proteinExistence type="predicted"/>
<evidence type="ECO:0000313" key="2">
    <source>
        <dbReference type="EMBL" id="EJT71319.1"/>
    </source>
</evidence>
<dbReference type="RefSeq" id="XP_009226716.1">
    <property type="nucleotide sequence ID" value="XM_009228452.1"/>
</dbReference>
<dbReference type="GeneID" id="20351036"/>
<dbReference type="EMBL" id="GL385400">
    <property type="protein sequence ID" value="EJT71319.1"/>
    <property type="molecule type" value="Genomic_DNA"/>
</dbReference>
<protein>
    <submittedName>
        <fullName evidence="2 3">Uncharacterized protein</fullName>
    </submittedName>
</protein>
<gene>
    <name evidence="3" type="primary">20351036</name>
    <name evidence="2" type="ORF">GGTG_10578</name>
</gene>